<sequence length="38" mass="4311">MSRLTIISRAHTLLGIVYTVKVKVINRLVFPHFMGVSL</sequence>
<protein>
    <submittedName>
        <fullName evidence="1">Uncharacterized protein</fullName>
    </submittedName>
</protein>
<dbReference type="EMBL" id="GBXM01104307">
    <property type="protein sequence ID" value="JAH04270.1"/>
    <property type="molecule type" value="Transcribed_RNA"/>
</dbReference>
<accession>A0A0E9PJN2</accession>
<organism evidence="1">
    <name type="scientific">Anguilla anguilla</name>
    <name type="common">European freshwater eel</name>
    <name type="synonym">Muraena anguilla</name>
    <dbReference type="NCBI Taxonomy" id="7936"/>
    <lineage>
        <taxon>Eukaryota</taxon>
        <taxon>Metazoa</taxon>
        <taxon>Chordata</taxon>
        <taxon>Craniata</taxon>
        <taxon>Vertebrata</taxon>
        <taxon>Euteleostomi</taxon>
        <taxon>Actinopterygii</taxon>
        <taxon>Neopterygii</taxon>
        <taxon>Teleostei</taxon>
        <taxon>Anguilliformes</taxon>
        <taxon>Anguillidae</taxon>
        <taxon>Anguilla</taxon>
    </lineage>
</organism>
<name>A0A0E9PJN2_ANGAN</name>
<evidence type="ECO:0000313" key="1">
    <source>
        <dbReference type="EMBL" id="JAH04270.1"/>
    </source>
</evidence>
<reference evidence="1" key="2">
    <citation type="journal article" date="2015" name="Fish Shellfish Immunol.">
        <title>Early steps in the European eel (Anguilla anguilla)-Vibrio vulnificus interaction in the gills: Role of the RtxA13 toxin.</title>
        <authorList>
            <person name="Callol A."/>
            <person name="Pajuelo D."/>
            <person name="Ebbesson L."/>
            <person name="Teles M."/>
            <person name="MacKenzie S."/>
            <person name="Amaro C."/>
        </authorList>
    </citation>
    <scope>NUCLEOTIDE SEQUENCE</scope>
</reference>
<reference evidence="1" key="1">
    <citation type="submission" date="2014-11" db="EMBL/GenBank/DDBJ databases">
        <authorList>
            <person name="Amaro Gonzalez C."/>
        </authorList>
    </citation>
    <scope>NUCLEOTIDE SEQUENCE</scope>
</reference>
<dbReference type="AlphaFoldDB" id="A0A0E9PJN2"/>
<proteinExistence type="predicted"/>